<dbReference type="EMBL" id="GG738891">
    <property type="protein sequence ID" value="EFC40686.1"/>
    <property type="molecule type" value="Genomic_DNA"/>
</dbReference>
<dbReference type="PANTHER" id="PTHR37327:SF1">
    <property type="entry name" value="MICROTUBULE INTERACTING AND TRANSPORT DOMAIN-CONTAINING PROTEIN"/>
    <property type="match status" value="1"/>
</dbReference>
<evidence type="ECO:0000313" key="2">
    <source>
        <dbReference type="Proteomes" id="UP000006671"/>
    </source>
</evidence>
<dbReference type="InParanoid" id="D2VRJ4"/>
<gene>
    <name evidence="1" type="ORF">NAEGRDRAFT_71606</name>
</gene>
<proteinExistence type="predicted"/>
<organism evidence="2">
    <name type="scientific">Naegleria gruberi</name>
    <name type="common">Amoeba</name>
    <dbReference type="NCBI Taxonomy" id="5762"/>
    <lineage>
        <taxon>Eukaryota</taxon>
        <taxon>Discoba</taxon>
        <taxon>Heterolobosea</taxon>
        <taxon>Tetramitia</taxon>
        <taxon>Eutetramitia</taxon>
        <taxon>Vahlkampfiidae</taxon>
        <taxon>Naegleria</taxon>
    </lineage>
</organism>
<name>D2VRJ4_NAEGR</name>
<keyword evidence="2" id="KW-1185">Reference proteome</keyword>
<dbReference type="RefSeq" id="XP_002673430.1">
    <property type="nucleotide sequence ID" value="XM_002673384.1"/>
</dbReference>
<dbReference type="KEGG" id="ngr:NAEGRDRAFT_71606"/>
<dbReference type="VEuPathDB" id="AmoebaDB:NAEGRDRAFT_71606"/>
<dbReference type="GeneID" id="8854661"/>
<protein>
    <submittedName>
        <fullName evidence="1">Predicted protein</fullName>
    </submittedName>
</protein>
<evidence type="ECO:0000313" key="1">
    <source>
        <dbReference type="EMBL" id="EFC40686.1"/>
    </source>
</evidence>
<accession>D2VRJ4</accession>
<dbReference type="PANTHER" id="PTHR37327">
    <property type="entry name" value="CHROMOSOME 1, WHOLE GENOME SHOTGUN SEQUENCE"/>
    <property type="match status" value="1"/>
</dbReference>
<sequence>MLNGGHLFPNLYISKKVWFQQGAKLFGQSHKINFCQKLSENISDFKTDMLIHSKNGKDIKLIDFGIVINIQDKLLNNMLILQKDLSKYINLNIQLQQSNQPLSIQDPNMFNLFLDDENDENDNLSSSSSSATTTTATTGATTIAGVTTGNNENENYNIDSSISLSSKVFGFGKSMFKTISNTIKGNAKEETSERPYVPWLIQVFNNIHFIDDWITIYEDLLKEFSSTSKIREIEELKLILERFERISLILHTTLCNFVLQDLQILLERFILKSRDSLSKLFVQKNVPIL</sequence>
<dbReference type="AlphaFoldDB" id="D2VRJ4"/>
<reference evidence="1 2" key="1">
    <citation type="journal article" date="2010" name="Cell">
        <title>The genome of Naegleria gruberi illuminates early eukaryotic versatility.</title>
        <authorList>
            <person name="Fritz-Laylin L.K."/>
            <person name="Prochnik S.E."/>
            <person name="Ginger M.L."/>
            <person name="Dacks J.B."/>
            <person name="Carpenter M.L."/>
            <person name="Field M.C."/>
            <person name="Kuo A."/>
            <person name="Paredez A."/>
            <person name="Chapman J."/>
            <person name="Pham J."/>
            <person name="Shu S."/>
            <person name="Neupane R."/>
            <person name="Cipriano M."/>
            <person name="Mancuso J."/>
            <person name="Tu H."/>
            <person name="Salamov A."/>
            <person name="Lindquist E."/>
            <person name="Shapiro H."/>
            <person name="Lucas S."/>
            <person name="Grigoriev I.V."/>
            <person name="Cande W.Z."/>
            <person name="Fulton C."/>
            <person name="Rokhsar D.S."/>
            <person name="Dawson S.C."/>
        </authorList>
    </citation>
    <scope>NUCLEOTIDE SEQUENCE [LARGE SCALE GENOMIC DNA]</scope>
    <source>
        <strain evidence="1 2">NEG-M</strain>
    </source>
</reference>
<dbReference type="Proteomes" id="UP000006671">
    <property type="component" value="Unassembled WGS sequence"/>
</dbReference>